<evidence type="ECO:0000313" key="3">
    <source>
        <dbReference type="EMBL" id="GAO41019.1"/>
    </source>
</evidence>
<dbReference type="SUPFAM" id="SSF55961">
    <property type="entry name" value="Bet v1-like"/>
    <property type="match status" value="1"/>
</dbReference>
<comment type="similarity">
    <text evidence="1">Belongs to the AHA1 family.</text>
</comment>
<protein>
    <recommendedName>
        <fullName evidence="2">Activator of Hsp90 ATPase homologue 1/2-like C-terminal domain-containing protein</fullName>
    </recommendedName>
</protein>
<dbReference type="InterPro" id="IPR013538">
    <property type="entry name" value="ASHA1/2-like_C"/>
</dbReference>
<dbReference type="Pfam" id="PF08327">
    <property type="entry name" value="AHSA1"/>
    <property type="match status" value="1"/>
</dbReference>
<keyword evidence="4" id="KW-1185">Reference proteome</keyword>
<dbReference type="RefSeq" id="WP_046366958.1">
    <property type="nucleotide sequence ID" value="NZ_BBWV01000001.1"/>
</dbReference>
<name>A0A0E9MTX7_9BACT</name>
<evidence type="ECO:0000313" key="4">
    <source>
        <dbReference type="Proteomes" id="UP000033121"/>
    </source>
</evidence>
<organism evidence="3 4">
    <name type="scientific">Flavihumibacter petaseus NBRC 106054</name>
    <dbReference type="NCBI Taxonomy" id="1220578"/>
    <lineage>
        <taxon>Bacteria</taxon>
        <taxon>Pseudomonadati</taxon>
        <taxon>Bacteroidota</taxon>
        <taxon>Chitinophagia</taxon>
        <taxon>Chitinophagales</taxon>
        <taxon>Chitinophagaceae</taxon>
        <taxon>Flavihumibacter</taxon>
    </lineage>
</organism>
<evidence type="ECO:0000259" key="2">
    <source>
        <dbReference type="Pfam" id="PF08327"/>
    </source>
</evidence>
<gene>
    <name evidence="3" type="ORF">FPE01S_01_00310</name>
</gene>
<evidence type="ECO:0000256" key="1">
    <source>
        <dbReference type="ARBA" id="ARBA00006817"/>
    </source>
</evidence>
<dbReference type="InterPro" id="IPR023393">
    <property type="entry name" value="START-like_dom_sf"/>
</dbReference>
<reference evidence="3 4" key="1">
    <citation type="submission" date="2015-04" db="EMBL/GenBank/DDBJ databases">
        <title>Whole genome shotgun sequence of Flavihumibacter petaseus NBRC 106054.</title>
        <authorList>
            <person name="Miyazawa S."/>
            <person name="Hosoyama A."/>
            <person name="Hashimoto M."/>
            <person name="Noguchi M."/>
            <person name="Tsuchikane K."/>
            <person name="Ohji S."/>
            <person name="Yamazoe A."/>
            <person name="Ichikawa N."/>
            <person name="Kimura A."/>
            <person name="Fujita N."/>
        </authorList>
    </citation>
    <scope>NUCLEOTIDE SEQUENCE [LARGE SCALE GENOMIC DNA]</scope>
    <source>
        <strain evidence="3 4">NBRC 106054</strain>
    </source>
</reference>
<accession>A0A0E9MTX7</accession>
<dbReference type="STRING" id="1220578.FPE01S_01_00310"/>
<dbReference type="Proteomes" id="UP000033121">
    <property type="component" value="Unassembled WGS sequence"/>
</dbReference>
<dbReference type="AlphaFoldDB" id="A0A0E9MTX7"/>
<comment type="caution">
    <text evidence="3">The sequence shown here is derived from an EMBL/GenBank/DDBJ whole genome shotgun (WGS) entry which is preliminary data.</text>
</comment>
<dbReference type="EMBL" id="BBWV01000001">
    <property type="protein sequence ID" value="GAO41019.1"/>
    <property type="molecule type" value="Genomic_DNA"/>
</dbReference>
<feature type="domain" description="Activator of Hsp90 ATPase homologue 1/2-like C-terminal" evidence="2">
    <location>
        <begin position="25"/>
        <end position="163"/>
    </location>
</feature>
<sequence>MIAHKETIYTKDPSNKKMKVIREFDAPVEAVWKAWTDASLLDQWWAPHPWKARTQSMDFKDGGTWFYYMEGPKGEKQHSRADYTGITPLKEFSGDDAFCDEKGERIENMPTMHWKNTFAKTKDGTRVTSELTFPTAAALDKTVEMGFKEGFAAAHQNLDELLERNI</sequence>
<proteinExistence type="inferred from homology"/>
<dbReference type="Gene3D" id="3.30.530.20">
    <property type="match status" value="1"/>
</dbReference>
<dbReference type="OrthoDB" id="9795306at2"/>
<dbReference type="CDD" id="cd07814">
    <property type="entry name" value="SRPBCC_CalC_Aha1-like"/>
    <property type="match status" value="1"/>
</dbReference>